<keyword evidence="1" id="KW-0472">Membrane</keyword>
<keyword evidence="1" id="KW-1133">Transmembrane helix</keyword>
<accession>A0A7J7KCQ0</accession>
<proteinExistence type="predicted"/>
<dbReference type="AlphaFoldDB" id="A0A7J7KCQ0"/>
<reference evidence="2" key="1">
    <citation type="submission" date="2020-06" db="EMBL/GenBank/DDBJ databases">
        <title>Draft genome of Bugula neritina, a colonial animal packing powerful symbionts and potential medicines.</title>
        <authorList>
            <person name="Rayko M."/>
        </authorList>
    </citation>
    <scope>NUCLEOTIDE SEQUENCE [LARGE SCALE GENOMIC DNA]</scope>
    <source>
        <strain evidence="2">Kwan_BN1</strain>
    </source>
</reference>
<evidence type="ECO:0000313" key="2">
    <source>
        <dbReference type="EMBL" id="KAF6036432.1"/>
    </source>
</evidence>
<gene>
    <name evidence="2" type="ORF">EB796_005276</name>
</gene>
<protein>
    <submittedName>
        <fullName evidence="2">CERS5</fullName>
    </submittedName>
</protein>
<evidence type="ECO:0000256" key="1">
    <source>
        <dbReference type="SAM" id="Phobius"/>
    </source>
</evidence>
<evidence type="ECO:0000313" key="3">
    <source>
        <dbReference type="Proteomes" id="UP000593567"/>
    </source>
</evidence>
<organism evidence="2 3">
    <name type="scientific">Bugula neritina</name>
    <name type="common">Brown bryozoan</name>
    <name type="synonym">Sertularia neritina</name>
    <dbReference type="NCBI Taxonomy" id="10212"/>
    <lineage>
        <taxon>Eukaryota</taxon>
        <taxon>Metazoa</taxon>
        <taxon>Spiralia</taxon>
        <taxon>Lophotrochozoa</taxon>
        <taxon>Bryozoa</taxon>
        <taxon>Gymnolaemata</taxon>
        <taxon>Cheilostomatida</taxon>
        <taxon>Flustrina</taxon>
        <taxon>Buguloidea</taxon>
        <taxon>Bugulidae</taxon>
        <taxon>Bugula</taxon>
    </lineage>
</organism>
<feature type="transmembrane region" description="Helical" evidence="1">
    <location>
        <begin position="53"/>
        <end position="71"/>
    </location>
</feature>
<sequence length="73" mass="8611">MDMLPTSFQFLSGLGDALEEKFFSEWFWLPENITWKDFENIPGEGIYIPQPKDILYCIPVAVVIFCARIFFER</sequence>
<keyword evidence="1" id="KW-0812">Transmembrane</keyword>
<comment type="caution">
    <text evidence="2">The sequence shown here is derived from an EMBL/GenBank/DDBJ whole genome shotgun (WGS) entry which is preliminary data.</text>
</comment>
<keyword evidence="3" id="KW-1185">Reference proteome</keyword>
<dbReference type="Proteomes" id="UP000593567">
    <property type="component" value="Unassembled WGS sequence"/>
</dbReference>
<dbReference type="EMBL" id="VXIV02000725">
    <property type="protein sequence ID" value="KAF6036432.1"/>
    <property type="molecule type" value="Genomic_DNA"/>
</dbReference>
<name>A0A7J7KCQ0_BUGNE</name>
<dbReference type="OrthoDB" id="537032at2759"/>